<proteinExistence type="predicted"/>
<feature type="domain" description="NAD/GMP synthase" evidence="1">
    <location>
        <begin position="16"/>
        <end position="81"/>
    </location>
</feature>
<evidence type="ECO:0000313" key="2">
    <source>
        <dbReference type="EMBL" id="VAX28694.1"/>
    </source>
</evidence>
<dbReference type="GO" id="GO:0006163">
    <property type="term" value="P:purine nucleotide metabolic process"/>
    <property type="evidence" value="ECO:0007669"/>
    <property type="project" value="UniProtKB-ARBA"/>
</dbReference>
<dbReference type="AlphaFoldDB" id="A0A3B1CXV2"/>
<dbReference type="EMBL" id="UOGG01000064">
    <property type="protein sequence ID" value="VAX28694.1"/>
    <property type="molecule type" value="Genomic_DNA"/>
</dbReference>
<evidence type="ECO:0000259" key="1">
    <source>
        <dbReference type="Pfam" id="PF02540"/>
    </source>
</evidence>
<organism evidence="2">
    <name type="scientific">hydrothermal vent metagenome</name>
    <dbReference type="NCBI Taxonomy" id="652676"/>
    <lineage>
        <taxon>unclassified sequences</taxon>
        <taxon>metagenomes</taxon>
        <taxon>ecological metagenomes</taxon>
    </lineage>
</organism>
<dbReference type="InterPro" id="IPR022310">
    <property type="entry name" value="NAD/GMP_synthase"/>
</dbReference>
<dbReference type="PANTHER" id="PTHR43169">
    <property type="entry name" value="EXSB FAMILY PROTEIN"/>
    <property type="match status" value="1"/>
</dbReference>
<gene>
    <name evidence="2" type="ORF">MNBD_NITROSPINAE05-530</name>
</gene>
<accession>A0A3B1CXV2</accession>
<protein>
    <recommendedName>
        <fullName evidence="1">NAD/GMP synthase domain-containing protein</fullName>
    </recommendedName>
</protein>
<reference evidence="2" key="1">
    <citation type="submission" date="2018-06" db="EMBL/GenBank/DDBJ databases">
        <authorList>
            <person name="Zhirakovskaya E."/>
        </authorList>
    </citation>
    <scope>NUCLEOTIDE SEQUENCE</scope>
</reference>
<sequence length="93" mass="10047">MPLTQKRNLLETHLKDLESVVVAFSGGVDSSLVLAMSLSALGRENTLAVTAQSESLAERELEAAKKLAEGMGADHLILRTHEMDSAQYRANPI</sequence>
<dbReference type="InterPro" id="IPR052188">
    <property type="entry name" value="Ni-pincer_cofactor_biosynth"/>
</dbReference>
<dbReference type="PANTHER" id="PTHR43169:SF2">
    <property type="entry name" value="NAD_GMP SYNTHASE DOMAIN-CONTAINING PROTEIN"/>
    <property type="match status" value="1"/>
</dbReference>
<name>A0A3B1CXV2_9ZZZZ</name>
<dbReference type="SUPFAM" id="SSF52402">
    <property type="entry name" value="Adenine nucleotide alpha hydrolases-like"/>
    <property type="match status" value="1"/>
</dbReference>
<feature type="non-terminal residue" evidence="2">
    <location>
        <position position="93"/>
    </location>
</feature>
<dbReference type="Pfam" id="PF02540">
    <property type="entry name" value="NAD_synthase"/>
    <property type="match status" value="1"/>
</dbReference>
<dbReference type="InterPro" id="IPR014729">
    <property type="entry name" value="Rossmann-like_a/b/a_fold"/>
</dbReference>
<dbReference type="Gene3D" id="3.40.50.620">
    <property type="entry name" value="HUPs"/>
    <property type="match status" value="1"/>
</dbReference>